<dbReference type="PANTHER" id="PTHR12901">
    <property type="entry name" value="SPERM PROTEIN HOMOLOG"/>
    <property type="match status" value="1"/>
</dbReference>
<dbReference type="EMBL" id="NRRE01000027">
    <property type="protein sequence ID" value="MBK1698340.1"/>
    <property type="molecule type" value="Genomic_DNA"/>
</dbReference>
<comment type="similarity">
    <text evidence="1">Belongs to the ribosome association toxin RatA family.</text>
</comment>
<dbReference type="GO" id="GO:0048039">
    <property type="term" value="F:ubiquinone binding"/>
    <property type="evidence" value="ECO:0007669"/>
    <property type="project" value="InterPro"/>
</dbReference>
<sequence length="160" mass="18817">MATVYQRLKVPYSAEQMFDLVVDIEHYPQFVPGWRAVRITKRTGDRARGWLHVDQVIADKGIRFRFDTDARFTRPTYLRISANGRPFQYFVLRWQFRPLDDGGCEVIAHARYRLRNIPLRQLAERYFNQTFNTVITSFADRAKKLYGIPEGAKTTRAGVR</sequence>
<organism evidence="3 4">
    <name type="scientific">Rhodovibrio salinarum</name>
    <dbReference type="NCBI Taxonomy" id="1087"/>
    <lineage>
        <taxon>Bacteria</taxon>
        <taxon>Pseudomonadati</taxon>
        <taxon>Pseudomonadota</taxon>
        <taxon>Alphaproteobacteria</taxon>
        <taxon>Rhodospirillales</taxon>
        <taxon>Rhodovibrionaceae</taxon>
        <taxon>Rhodovibrio</taxon>
    </lineage>
</organism>
<accession>A0A934QKT6</accession>
<proteinExistence type="inferred from homology"/>
<keyword evidence="4" id="KW-1185">Reference proteome</keyword>
<reference evidence="3" key="1">
    <citation type="submission" date="2017-08" db="EMBL/GenBank/DDBJ databases">
        <authorList>
            <person name="Imhoff J.F."/>
            <person name="Rahn T."/>
            <person name="Kuenzel S."/>
            <person name="Neulinger S.C."/>
        </authorList>
    </citation>
    <scope>NUCLEOTIDE SEQUENCE</scope>
    <source>
        <strain evidence="3">DSM 9154</strain>
    </source>
</reference>
<dbReference type="PANTHER" id="PTHR12901:SF10">
    <property type="entry name" value="COENZYME Q-BINDING PROTEIN COQ10, MITOCHONDRIAL"/>
    <property type="match status" value="1"/>
</dbReference>
<evidence type="ECO:0000256" key="1">
    <source>
        <dbReference type="ARBA" id="ARBA00008918"/>
    </source>
</evidence>
<reference evidence="3" key="2">
    <citation type="journal article" date="2020" name="Microorganisms">
        <title>Osmotic Adaptation and Compatible Solute Biosynthesis of Phototrophic Bacteria as Revealed from Genome Analyses.</title>
        <authorList>
            <person name="Imhoff J.F."/>
            <person name="Rahn T."/>
            <person name="Kunzel S."/>
            <person name="Keller A."/>
            <person name="Neulinger S.C."/>
        </authorList>
    </citation>
    <scope>NUCLEOTIDE SEQUENCE</scope>
    <source>
        <strain evidence="3">DSM 9154</strain>
    </source>
</reference>
<evidence type="ECO:0000259" key="2">
    <source>
        <dbReference type="Pfam" id="PF03364"/>
    </source>
</evidence>
<keyword evidence="3" id="KW-0830">Ubiquinone</keyword>
<dbReference type="Proteomes" id="UP000778970">
    <property type="component" value="Unassembled WGS sequence"/>
</dbReference>
<dbReference type="Pfam" id="PF03364">
    <property type="entry name" value="Polyketide_cyc"/>
    <property type="match status" value="1"/>
</dbReference>
<dbReference type="Gene3D" id="3.30.530.20">
    <property type="match status" value="1"/>
</dbReference>
<dbReference type="InterPro" id="IPR005031">
    <property type="entry name" value="COQ10_START"/>
</dbReference>
<comment type="caution">
    <text evidence="3">The sequence shown here is derived from an EMBL/GenBank/DDBJ whole genome shotgun (WGS) entry which is preliminary data.</text>
</comment>
<dbReference type="AlphaFoldDB" id="A0A934QKT6"/>
<name>A0A934QKT6_9PROT</name>
<dbReference type="RefSeq" id="WP_027288360.1">
    <property type="nucleotide sequence ID" value="NZ_NRRE01000027.1"/>
</dbReference>
<dbReference type="InterPro" id="IPR023393">
    <property type="entry name" value="START-like_dom_sf"/>
</dbReference>
<dbReference type="CDD" id="cd07813">
    <property type="entry name" value="COQ10p_like"/>
    <property type="match status" value="1"/>
</dbReference>
<evidence type="ECO:0000313" key="4">
    <source>
        <dbReference type="Proteomes" id="UP000778970"/>
    </source>
</evidence>
<dbReference type="GO" id="GO:0045333">
    <property type="term" value="P:cellular respiration"/>
    <property type="evidence" value="ECO:0007669"/>
    <property type="project" value="InterPro"/>
</dbReference>
<feature type="domain" description="Coenzyme Q-binding protein COQ10 START" evidence="2">
    <location>
        <begin position="10"/>
        <end position="138"/>
    </location>
</feature>
<evidence type="ECO:0000313" key="3">
    <source>
        <dbReference type="EMBL" id="MBK1698340.1"/>
    </source>
</evidence>
<gene>
    <name evidence="3" type="ORF">CKO21_13920</name>
</gene>
<dbReference type="InterPro" id="IPR044996">
    <property type="entry name" value="COQ10-like"/>
</dbReference>
<protein>
    <submittedName>
        <fullName evidence="3">Ubiquinone-binding protein</fullName>
    </submittedName>
</protein>
<dbReference type="SUPFAM" id="SSF55961">
    <property type="entry name" value="Bet v1-like"/>
    <property type="match status" value="1"/>
</dbReference>